<gene>
    <name evidence="1" type="ORF">K488DRAFT_48693</name>
</gene>
<organism evidence="1 2">
    <name type="scientific">Vararia minispora EC-137</name>
    <dbReference type="NCBI Taxonomy" id="1314806"/>
    <lineage>
        <taxon>Eukaryota</taxon>
        <taxon>Fungi</taxon>
        <taxon>Dikarya</taxon>
        <taxon>Basidiomycota</taxon>
        <taxon>Agaricomycotina</taxon>
        <taxon>Agaricomycetes</taxon>
        <taxon>Russulales</taxon>
        <taxon>Lachnocladiaceae</taxon>
        <taxon>Vararia</taxon>
    </lineage>
</organism>
<protein>
    <submittedName>
        <fullName evidence="1">DHS-like NAD/FAD-binding domain-containing protein</fullName>
    </submittedName>
</protein>
<proteinExistence type="predicted"/>
<reference evidence="1" key="1">
    <citation type="submission" date="2021-02" db="EMBL/GenBank/DDBJ databases">
        <authorList>
            <consortium name="DOE Joint Genome Institute"/>
            <person name="Ahrendt S."/>
            <person name="Looney B.P."/>
            <person name="Miyauchi S."/>
            <person name="Morin E."/>
            <person name="Drula E."/>
            <person name="Courty P.E."/>
            <person name="Chicoki N."/>
            <person name="Fauchery L."/>
            <person name="Kohler A."/>
            <person name="Kuo A."/>
            <person name="Labutti K."/>
            <person name="Pangilinan J."/>
            <person name="Lipzen A."/>
            <person name="Riley R."/>
            <person name="Andreopoulos W."/>
            <person name="He G."/>
            <person name="Johnson J."/>
            <person name="Barry K.W."/>
            <person name="Grigoriev I.V."/>
            <person name="Nagy L."/>
            <person name="Hibbett D."/>
            <person name="Henrissat B."/>
            <person name="Matheny P.B."/>
            <person name="Labbe J."/>
            <person name="Martin F."/>
        </authorList>
    </citation>
    <scope>NUCLEOTIDE SEQUENCE</scope>
    <source>
        <strain evidence="1">EC-137</strain>
    </source>
</reference>
<accession>A0ACB8QMA9</accession>
<keyword evidence="2" id="KW-1185">Reference proteome</keyword>
<evidence type="ECO:0000313" key="2">
    <source>
        <dbReference type="Proteomes" id="UP000814128"/>
    </source>
</evidence>
<reference evidence="1" key="2">
    <citation type="journal article" date="2022" name="New Phytol.">
        <title>Evolutionary transition to the ectomycorrhizal habit in the genomes of a hyperdiverse lineage of mushroom-forming fungi.</title>
        <authorList>
            <person name="Looney B."/>
            <person name="Miyauchi S."/>
            <person name="Morin E."/>
            <person name="Drula E."/>
            <person name="Courty P.E."/>
            <person name="Kohler A."/>
            <person name="Kuo A."/>
            <person name="LaButti K."/>
            <person name="Pangilinan J."/>
            <person name="Lipzen A."/>
            <person name="Riley R."/>
            <person name="Andreopoulos W."/>
            <person name="He G."/>
            <person name="Johnson J."/>
            <person name="Nolan M."/>
            <person name="Tritt A."/>
            <person name="Barry K.W."/>
            <person name="Grigoriev I.V."/>
            <person name="Nagy L.G."/>
            <person name="Hibbett D."/>
            <person name="Henrissat B."/>
            <person name="Matheny P.B."/>
            <person name="Labbe J."/>
            <person name="Martin F.M."/>
        </authorList>
    </citation>
    <scope>NUCLEOTIDE SEQUENCE</scope>
    <source>
        <strain evidence="1">EC-137</strain>
    </source>
</reference>
<comment type="caution">
    <text evidence="1">The sequence shown here is derived from an EMBL/GenBank/DDBJ whole genome shotgun (WGS) entry which is preliminary data.</text>
</comment>
<sequence length="346" mass="38495">MLLSERRVPAVLENNDIPGFAKYIQSEDCRNICVAMCTCLVRSAHILHFNMLRRLTFQRLRSWFPIGQSEAVFSLRFIRRNLKPYTPRLQCASLDCVVDSRRSTSLQKNSPITHGLFKLLYDRSLLLVPFTQNIETLESRANLPPNKAVEVHGSFSRHRCIDCTPPSGAQEMKRAASSNTIPRCLSCGGLVKPNIAFFGENLVRSVSRHTNQRMTQPPVSVLRHANPLLVMSTSLVVAPFAQLAMIVRPECPRVLVNMTPAGHIGEHKTDVVLLGKRMELPETFMWRDELQHGWNGTSDSVGGDVRTSAGVVEPEMGVGKLKEDIGAVLTLGEETKNISNSSGKPL</sequence>
<name>A0ACB8QMA9_9AGAM</name>
<evidence type="ECO:0000313" key="1">
    <source>
        <dbReference type="EMBL" id="KAI0032968.1"/>
    </source>
</evidence>
<dbReference type="EMBL" id="MU273531">
    <property type="protein sequence ID" value="KAI0032968.1"/>
    <property type="molecule type" value="Genomic_DNA"/>
</dbReference>
<dbReference type="Proteomes" id="UP000814128">
    <property type="component" value="Unassembled WGS sequence"/>
</dbReference>